<feature type="domain" description="F-box" evidence="5">
    <location>
        <begin position="451"/>
        <end position="497"/>
    </location>
</feature>
<dbReference type="InterPro" id="IPR039960">
    <property type="entry name" value="MCP1"/>
</dbReference>
<feature type="compositionally biased region" description="Polar residues" evidence="3">
    <location>
        <begin position="12"/>
        <end position="22"/>
    </location>
</feature>
<accession>A0A8H5SYR7</accession>
<proteinExistence type="inferred from homology"/>
<dbReference type="InterPro" id="IPR012472">
    <property type="entry name" value="MCP1_TM"/>
</dbReference>
<dbReference type="Gene3D" id="1.20.1280.50">
    <property type="match status" value="1"/>
</dbReference>
<evidence type="ECO:0000256" key="2">
    <source>
        <dbReference type="PROSITE-ProRule" id="PRU00221"/>
    </source>
</evidence>
<dbReference type="Pfam" id="PF07950">
    <property type="entry name" value="MCP1_TM"/>
    <property type="match status" value="1"/>
</dbReference>
<reference evidence="6 7" key="1">
    <citation type="submission" date="2020-05" db="EMBL/GenBank/DDBJ databases">
        <title>Identification and distribution of gene clusters putatively required for synthesis of sphingolipid metabolism inhibitors in phylogenetically diverse species of the filamentous fungus Fusarium.</title>
        <authorList>
            <person name="Kim H.-S."/>
            <person name="Busman M."/>
            <person name="Brown D.W."/>
            <person name="Divon H."/>
            <person name="Uhlig S."/>
            <person name="Proctor R.H."/>
        </authorList>
    </citation>
    <scope>NUCLEOTIDE SEQUENCE [LARGE SCALE GENOMIC DNA]</scope>
    <source>
        <strain evidence="6 7">NRRL 25311</strain>
    </source>
</reference>
<dbReference type="SUPFAM" id="SSF50978">
    <property type="entry name" value="WD40 repeat-like"/>
    <property type="match status" value="1"/>
</dbReference>
<dbReference type="EMBL" id="JAAOAK010000630">
    <property type="protein sequence ID" value="KAF5659460.1"/>
    <property type="molecule type" value="Genomic_DNA"/>
</dbReference>
<dbReference type="PROSITE" id="PS50181">
    <property type="entry name" value="FBOX"/>
    <property type="match status" value="1"/>
</dbReference>
<protein>
    <submittedName>
        <fullName evidence="6">F-box domain-containing protein</fullName>
    </submittedName>
</protein>
<keyword evidence="7" id="KW-1185">Reference proteome</keyword>
<dbReference type="AlphaFoldDB" id="A0A8H5SYR7"/>
<dbReference type="InterPro" id="IPR036322">
    <property type="entry name" value="WD40_repeat_dom_sf"/>
</dbReference>
<dbReference type="GO" id="GO:0007005">
    <property type="term" value="P:mitochondrion organization"/>
    <property type="evidence" value="ECO:0007669"/>
    <property type="project" value="TreeGrafter"/>
</dbReference>
<feature type="transmembrane region" description="Helical" evidence="4">
    <location>
        <begin position="104"/>
        <end position="124"/>
    </location>
</feature>
<dbReference type="PANTHER" id="PTHR38409">
    <property type="entry name" value="MDM10-COMPLEMENTING PROTEIN 1"/>
    <property type="match status" value="1"/>
</dbReference>
<feature type="transmembrane region" description="Helical" evidence="4">
    <location>
        <begin position="144"/>
        <end position="168"/>
    </location>
</feature>
<feature type="transmembrane region" description="Helical" evidence="4">
    <location>
        <begin position="207"/>
        <end position="227"/>
    </location>
</feature>
<organism evidence="6 7">
    <name type="scientific">Fusarium denticulatum</name>
    <dbReference type="NCBI Taxonomy" id="48507"/>
    <lineage>
        <taxon>Eukaryota</taxon>
        <taxon>Fungi</taxon>
        <taxon>Dikarya</taxon>
        <taxon>Ascomycota</taxon>
        <taxon>Pezizomycotina</taxon>
        <taxon>Sordariomycetes</taxon>
        <taxon>Hypocreomycetidae</taxon>
        <taxon>Hypocreales</taxon>
        <taxon>Nectriaceae</taxon>
        <taxon>Fusarium</taxon>
        <taxon>Fusarium fujikuroi species complex</taxon>
    </lineage>
</organism>
<keyword evidence="4" id="KW-0812">Transmembrane</keyword>
<dbReference type="InterPro" id="IPR036047">
    <property type="entry name" value="F-box-like_dom_sf"/>
</dbReference>
<evidence type="ECO:0000256" key="1">
    <source>
        <dbReference type="ARBA" id="ARBA00007968"/>
    </source>
</evidence>
<dbReference type="GO" id="GO:0055088">
    <property type="term" value="P:lipid homeostasis"/>
    <property type="evidence" value="ECO:0007669"/>
    <property type="project" value="InterPro"/>
</dbReference>
<dbReference type="SUPFAM" id="SSF81383">
    <property type="entry name" value="F-box domain"/>
    <property type="match status" value="1"/>
</dbReference>
<dbReference type="Proteomes" id="UP000562682">
    <property type="component" value="Unassembled WGS sequence"/>
</dbReference>
<feature type="compositionally biased region" description="Acidic residues" evidence="3">
    <location>
        <begin position="50"/>
        <end position="59"/>
    </location>
</feature>
<evidence type="ECO:0000256" key="3">
    <source>
        <dbReference type="SAM" id="MobiDB-lite"/>
    </source>
</evidence>
<comment type="similarity">
    <text evidence="1">Belongs to the WD repeat MET30/SCONB/SCON-2 family.</text>
</comment>
<dbReference type="InterPro" id="IPR001680">
    <property type="entry name" value="WD40_rpt"/>
</dbReference>
<dbReference type="InterPro" id="IPR001810">
    <property type="entry name" value="F-box_dom"/>
</dbReference>
<keyword evidence="4" id="KW-0472">Membrane</keyword>
<comment type="caution">
    <text evidence="6">The sequence shown here is derived from an EMBL/GenBank/DDBJ whole genome shotgun (WGS) entry which is preliminary data.</text>
</comment>
<gene>
    <name evidence="6" type="ORF">FDENT_13913</name>
</gene>
<dbReference type="GO" id="GO:0005741">
    <property type="term" value="C:mitochondrial outer membrane"/>
    <property type="evidence" value="ECO:0007669"/>
    <property type="project" value="TreeGrafter"/>
</dbReference>
<feature type="repeat" description="WD" evidence="2">
    <location>
        <begin position="875"/>
        <end position="909"/>
    </location>
</feature>
<sequence>MDFDQSPDRRASQASFLSLQQLDPSPIDSPPADPSIDRRDLGPPPRGSDDGYEMVDADDMERSSASIKAPSTGAPGLSASTNLTRATGPGPIFYLMRIQKFSSYAMGLFTSLHLANVSLIPAVTRSVPGSETYLLMTREIYQTSLAEPILVALPFVAHIGSGIALRLLRRSQNMKRYGAATPGMYALHRSRTELEDKRRASSPWPPLSYISISGYAFSVFFAAHVFVNRVLPLQVEGDSSNIGLAYVAHAFARHPITSWVSYVGLLATGCGHMIWGQAKWFGLSPTTKYIWGTSTAPAEKRARKQRRRRWVALHGASVAFAALWAVGGLGVVARGGLMEGWIGKVYDDIFAAGKPTKLRSTADPRSPPTFYFFILPTSELHQHLSKFSFSFSSSFYIAEHRLVLRSAQPLHKMPKRKLPPTEEPSEPQEVSQPRPSKRLRFANVAYNPPSCDILTTISSELLLRILSFLSSSELLDISPTSQRLYRLASDPHLWREHYYERFVLPRALRIPGFRLGGAGGTKLQYSSRRAVWADGRKGRAPEDEVQNESNKTESVDWKRQYKLRHNWARGKCAVEEVSVRDAPDENGGPKRTLVKVVEGIAITADSESGLRAWDLRTRRPITQLNLHEENESDDNAPTSLAVDESVSGTVVDIVVGFADGGFGLWRLNLERQELLRRYRHEKSCNGELVAVACGYPYVLTATTAGLISLYTFNRPDDQASNDTANSVNDEPPSKATGKPPSAILPPPYLLTSLKSHTTHLPVALSIRRMSSSVSASIAYTFSAREGWCIGIQDLLITPSADGSGVDTISSRLASTLPITASGGADSTQSNESRSGLTTLCYSHPYLLATLPDNTLVLYLCTSTATFLSLSLGIRLWGHTSGISDAEITPRGKAVSISTRGDEIRVWELEGRGGGSSIEVRPTSRQPADDACIPTSAPRAEWEDRRNWVGFDDEMVIVLKEARDGRESLMVYDFT</sequence>
<dbReference type="InterPro" id="IPR015943">
    <property type="entry name" value="WD40/YVTN_repeat-like_dom_sf"/>
</dbReference>
<dbReference type="Gene3D" id="2.130.10.10">
    <property type="entry name" value="YVTN repeat-like/Quinoprotein amine dehydrogenase"/>
    <property type="match status" value="1"/>
</dbReference>
<dbReference type="Pfam" id="PF25499">
    <property type="entry name" value="Beta-prop_pof12"/>
    <property type="match status" value="1"/>
</dbReference>
<evidence type="ECO:0000313" key="6">
    <source>
        <dbReference type="EMBL" id="KAF5659460.1"/>
    </source>
</evidence>
<dbReference type="PROSITE" id="PS50082">
    <property type="entry name" value="WD_REPEATS_2"/>
    <property type="match status" value="1"/>
</dbReference>
<keyword evidence="2" id="KW-0853">WD repeat</keyword>
<keyword evidence="4" id="KW-1133">Transmembrane helix</keyword>
<feature type="transmembrane region" description="Helical" evidence="4">
    <location>
        <begin position="256"/>
        <end position="275"/>
    </location>
</feature>
<feature type="transmembrane region" description="Helical" evidence="4">
    <location>
        <begin position="310"/>
        <end position="333"/>
    </location>
</feature>
<feature type="compositionally biased region" description="Basic and acidic residues" evidence="3">
    <location>
        <begin position="1"/>
        <end position="11"/>
    </location>
</feature>
<dbReference type="Pfam" id="PF12937">
    <property type="entry name" value="F-box-like"/>
    <property type="match status" value="1"/>
</dbReference>
<feature type="region of interest" description="Disordered" evidence="3">
    <location>
        <begin position="1"/>
        <end position="82"/>
    </location>
</feature>
<feature type="region of interest" description="Disordered" evidence="3">
    <location>
        <begin position="720"/>
        <end position="742"/>
    </location>
</feature>
<evidence type="ECO:0000259" key="5">
    <source>
        <dbReference type="PROSITE" id="PS50181"/>
    </source>
</evidence>
<name>A0A8H5SYR7_9HYPO</name>
<evidence type="ECO:0000313" key="7">
    <source>
        <dbReference type="Proteomes" id="UP000562682"/>
    </source>
</evidence>
<dbReference type="PANTHER" id="PTHR38409:SF1">
    <property type="entry name" value="MITOCHONDRIAL ADAPTER PROTEIN MCP1"/>
    <property type="match status" value="1"/>
</dbReference>
<feature type="region of interest" description="Disordered" evidence="3">
    <location>
        <begin position="412"/>
        <end position="435"/>
    </location>
</feature>
<evidence type="ECO:0000256" key="4">
    <source>
        <dbReference type="SAM" id="Phobius"/>
    </source>
</evidence>